<dbReference type="RefSeq" id="WP_012121785.1">
    <property type="nucleotide sequence ID" value="NC_009767.1"/>
</dbReference>
<dbReference type="HOGENOM" id="CLU_1037788_0_0_0"/>
<dbReference type="STRING" id="383372.Rcas_3310"/>
<evidence type="ECO:0000313" key="2">
    <source>
        <dbReference type="EMBL" id="ABU59361.1"/>
    </source>
</evidence>
<dbReference type="eggNOG" id="ENOG5033KP2">
    <property type="taxonomic scope" value="Bacteria"/>
</dbReference>
<keyword evidence="1" id="KW-1133">Transmembrane helix</keyword>
<dbReference type="PROSITE" id="PS51257">
    <property type="entry name" value="PROKAR_LIPOPROTEIN"/>
    <property type="match status" value="1"/>
</dbReference>
<evidence type="ECO:0000313" key="3">
    <source>
        <dbReference type="Proteomes" id="UP000000263"/>
    </source>
</evidence>
<dbReference type="KEGG" id="rca:Rcas_3310"/>
<keyword evidence="1" id="KW-0812">Transmembrane</keyword>
<dbReference type="EMBL" id="CP000804">
    <property type="protein sequence ID" value="ABU59361.1"/>
    <property type="molecule type" value="Genomic_DNA"/>
</dbReference>
<keyword evidence="3" id="KW-1185">Reference proteome</keyword>
<dbReference type="AlphaFoldDB" id="A7NP65"/>
<dbReference type="Proteomes" id="UP000000263">
    <property type="component" value="Chromosome"/>
</dbReference>
<name>A7NP65_ROSCS</name>
<feature type="transmembrane region" description="Helical" evidence="1">
    <location>
        <begin position="241"/>
        <end position="265"/>
    </location>
</feature>
<gene>
    <name evidence="2" type="ordered locus">Rcas_3310</name>
</gene>
<reference evidence="2 3" key="1">
    <citation type="submission" date="2007-08" db="EMBL/GenBank/DDBJ databases">
        <title>Complete sequence of Roseiflexus castenholzii DSM 13941.</title>
        <authorList>
            <consortium name="US DOE Joint Genome Institute"/>
            <person name="Copeland A."/>
            <person name="Lucas S."/>
            <person name="Lapidus A."/>
            <person name="Barry K."/>
            <person name="Glavina del Rio T."/>
            <person name="Dalin E."/>
            <person name="Tice H."/>
            <person name="Pitluck S."/>
            <person name="Thompson L.S."/>
            <person name="Brettin T."/>
            <person name="Bruce D."/>
            <person name="Detter J.C."/>
            <person name="Han C."/>
            <person name="Tapia R."/>
            <person name="Schmutz J."/>
            <person name="Larimer F."/>
            <person name="Land M."/>
            <person name="Hauser L."/>
            <person name="Kyrpides N."/>
            <person name="Mikhailova N."/>
            <person name="Bryant D.A."/>
            <person name="Hanada S."/>
            <person name="Tsukatani Y."/>
            <person name="Richardson P."/>
        </authorList>
    </citation>
    <scope>NUCLEOTIDE SEQUENCE [LARGE SCALE GENOMIC DNA]</scope>
    <source>
        <strain evidence="3">DSM 13941 / HLO8</strain>
    </source>
</reference>
<organism evidence="2 3">
    <name type="scientific">Roseiflexus castenholzii (strain DSM 13941 / HLO8)</name>
    <dbReference type="NCBI Taxonomy" id="383372"/>
    <lineage>
        <taxon>Bacteria</taxon>
        <taxon>Bacillati</taxon>
        <taxon>Chloroflexota</taxon>
        <taxon>Chloroflexia</taxon>
        <taxon>Chloroflexales</taxon>
        <taxon>Roseiflexineae</taxon>
        <taxon>Roseiflexaceae</taxon>
        <taxon>Roseiflexus</taxon>
    </lineage>
</organism>
<accession>A7NP65</accession>
<proteinExistence type="predicted"/>
<sequence>MKRLLRRTVGFLLIGAGCVGLVISLAGFFIGLPAIGAAEEAINSRIADLDQALIVAADGLTVADASLTNASETIIAIETTIRSSGQAISDTLPTLDRIGTLVGVEIPRTIRSTQQTLESARETARVADTVLGAIGRIGLLGANTYNPDVPLNQAIQQVSDSLDPLPASLSNMRDRLAVTGANLRQLGTNTEAVAENIAAINDGFRDARRVINHYQTLLADLRADLTALRTAAPVWFSAARVLLALLAVWFALAQIALFAQGLMLLRQP</sequence>
<evidence type="ECO:0000256" key="1">
    <source>
        <dbReference type="SAM" id="Phobius"/>
    </source>
</evidence>
<protein>
    <recommendedName>
        <fullName evidence="4">Methyl-accepting chemotaxis sensory transducer</fullName>
    </recommendedName>
</protein>
<keyword evidence="1" id="KW-0472">Membrane</keyword>
<evidence type="ECO:0008006" key="4">
    <source>
        <dbReference type="Google" id="ProtNLM"/>
    </source>
</evidence>
<feature type="transmembrane region" description="Helical" evidence="1">
    <location>
        <begin position="12"/>
        <end position="35"/>
    </location>
</feature>